<gene>
    <name evidence="1" type="ordered locus">Aflv_0660</name>
</gene>
<organism evidence="1 2">
    <name type="scientific">Anoxybacillus flavithermus (strain DSM 21510 / WK1)</name>
    <dbReference type="NCBI Taxonomy" id="491915"/>
    <lineage>
        <taxon>Bacteria</taxon>
        <taxon>Bacillati</taxon>
        <taxon>Bacillota</taxon>
        <taxon>Bacilli</taxon>
        <taxon>Bacillales</taxon>
        <taxon>Anoxybacillaceae</taxon>
        <taxon>Anoxybacillus</taxon>
    </lineage>
</organism>
<dbReference type="Proteomes" id="UP000000742">
    <property type="component" value="Chromosome"/>
</dbReference>
<dbReference type="EMBL" id="CP000922">
    <property type="protein sequence ID" value="ACJ33040.1"/>
    <property type="molecule type" value="Genomic_DNA"/>
</dbReference>
<evidence type="ECO:0000313" key="2">
    <source>
        <dbReference type="Proteomes" id="UP000000742"/>
    </source>
</evidence>
<dbReference type="KEGG" id="afl:Aflv_0660"/>
<reference evidence="1 2" key="1">
    <citation type="journal article" date="2008" name="Genome Biol.">
        <title>Encapsulated in silica: genome, proteome and physiology of the thermophilic bacterium Anoxybacillus flavithermus WK1.</title>
        <authorList>
            <person name="Saw J.H."/>
            <person name="Mountain B.W."/>
            <person name="Feng L."/>
            <person name="Omelchenko M.V."/>
            <person name="Hou S."/>
            <person name="Saito J.A."/>
            <person name="Stott M.B."/>
            <person name="Li D."/>
            <person name="Zhao G."/>
            <person name="Wu J."/>
            <person name="Galperin M.Y."/>
            <person name="Koonin E.V."/>
            <person name="Makarova K.S."/>
            <person name="Wolf Y.I."/>
            <person name="Rigden D.J."/>
            <person name="Dunfield P.F."/>
            <person name="Wang L."/>
            <person name="Alam M."/>
        </authorList>
    </citation>
    <scope>NUCLEOTIDE SEQUENCE [LARGE SCALE GENOMIC DNA]</scope>
    <source>
        <strain evidence="2">DSM 21510 / WK1</strain>
    </source>
</reference>
<accession>B7GIM5</accession>
<name>B7GIM5_ANOFW</name>
<dbReference type="STRING" id="491915.Aflv_0660"/>
<dbReference type="Pfam" id="PF05119">
    <property type="entry name" value="Terminase_4"/>
    <property type="match status" value="1"/>
</dbReference>
<dbReference type="HOGENOM" id="CLU_149979_0_0_9"/>
<dbReference type="InterPro" id="IPR006448">
    <property type="entry name" value="Phage_term_ssu_P27"/>
</dbReference>
<sequence length="129" mass="15062">MCNVFWKRGDNVAKTKKVFISEIKRQMKSLGTYKKEYDRMIEIFAGMLHQYYVFEEQFAESGYKITELYTNKAGATNERKTPLYTAMESLRKDIATYSDRLCLNPKSFESITVEQQNKSKLAQVLSELS</sequence>
<proteinExistence type="predicted"/>
<dbReference type="AlphaFoldDB" id="B7GIM5"/>
<protein>
    <submittedName>
        <fullName evidence="1">Phage terminase, small subunit</fullName>
    </submittedName>
</protein>
<evidence type="ECO:0000313" key="1">
    <source>
        <dbReference type="EMBL" id="ACJ33040.1"/>
    </source>
</evidence>
<dbReference type="eggNOG" id="COG3747">
    <property type="taxonomic scope" value="Bacteria"/>
</dbReference>